<dbReference type="SMART" id="SM00320">
    <property type="entry name" value="WD40"/>
    <property type="match status" value="1"/>
</dbReference>
<evidence type="ECO:0000256" key="1">
    <source>
        <dbReference type="ARBA" id="ARBA00004123"/>
    </source>
</evidence>
<dbReference type="EMBL" id="CAQQ02193874">
    <property type="status" value="NOT_ANNOTATED_CDS"/>
    <property type="molecule type" value="Genomic_DNA"/>
</dbReference>
<dbReference type="SUPFAM" id="SSF50978">
    <property type="entry name" value="WD40 repeat-like"/>
    <property type="match status" value="1"/>
</dbReference>
<dbReference type="OMA" id="MADIRYG"/>
<evidence type="ECO:0000313" key="9">
    <source>
        <dbReference type="Proteomes" id="UP000015102"/>
    </source>
</evidence>
<dbReference type="InterPro" id="IPR036322">
    <property type="entry name" value="WD40_repeat_dom_sf"/>
</dbReference>
<dbReference type="Pfam" id="PF00400">
    <property type="entry name" value="WD40"/>
    <property type="match status" value="1"/>
</dbReference>
<evidence type="ECO:0000313" key="8">
    <source>
        <dbReference type="EnsemblMetazoa" id="MESCA001918-PA"/>
    </source>
</evidence>
<feature type="compositionally biased region" description="Low complexity" evidence="7">
    <location>
        <begin position="145"/>
        <end position="158"/>
    </location>
</feature>
<keyword evidence="4" id="KW-0539">Nucleus</keyword>
<keyword evidence="3" id="KW-0677">Repeat</keyword>
<dbReference type="PROSITE" id="PS00678">
    <property type="entry name" value="WD_REPEATS_1"/>
    <property type="match status" value="1"/>
</dbReference>
<dbReference type="GO" id="GO:0000118">
    <property type="term" value="C:histone deacetylase complex"/>
    <property type="evidence" value="ECO:0007669"/>
    <property type="project" value="TreeGrafter"/>
</dbReference>
<feature type="repeat" description="WD" evidence="6">
    <location>
        <begin position="188"/>
        <end position="229"/>
    </location>
</feature>
<comment type="similarity">
    <text evidence="5">Belongs to the WD repeat EBI family.</text>
</comment>
<sequence length="272" mass="28893">MISFSSDEVNFLIFRYLQESGLSLVFWRWFFTFCLCIRSGVDNFKSNINGALVPPAALLTILQKGLQYTEVEYSLGDDGETLRPIEQLSLIDAVMPEMKSQKMVPKTETPTSNSGNAAGGTNNSSAKNDTSVKTTVDGIKTEPADGTTPGANSTTTNGNSGGDGVDERAEPMDVDVNIEIPASKSTILRGHESEVFICAWNPSTDLLASGSGDSTARIWDMTDSAVAAAATNSTANGGPNTTAGKQLVLRHCIQKGGAEVPSNKDVTSLDWN</sequence>
<comment type="subcellular location">
    <subcellularLocation>
        <location evidence="1">Nucleus</location>
    </subcellularLocation>
</comment>
<dbReference type="PANTHER" id="PTHR22846:SF2">
    <property type="entry name" value="F-BOX-LIKE_WD REPEAT-CONTAINING PROTEIN EBI"/>
    <property type="match status" value="1"/>
</dbReference>
<dbReference type="PANTHER" id="PTHR22846">
    <property type="entry name" value="WD40 REPEAT PROTEIN"/>
    <property type="match status" value="1"/>
</dbReference>
<reference evidence="8" key="2">
    <citation type="submission" date="2015-06" db="UniProtKB">
        <authorList>
            <consortium name="EnsemblMetazoa"/>
        </authorList>
    </citation>
    <scope>IDENTIFICATION</scope>
</reference>
<protein>
    <submittedName>
        <fullName evidence="8">Uncharacterized protein</fullName>
    </submittedName>
</protein>
<evidence type="ECO:0000256" key="2">
    <source>
        <dbReference type="ARBA" id="ARBA00022574"/>
    </source>
</evidence>
<reference evidence="9" key="1">
    <citation type="submission" date="2013-02" db="EMBL/GenBank/DDBJ databases">
        <authorList>
            <person name="Hughes D."/>
        </authorList>
    </citation>
    <scope>NUCLEOTIDE SEQUENCE</scope>
    <source>
        <strain>Durham</strain>
        <strain evidence="9">NC isolate 2 -- Noor lab</strain>
    </source>
</reference>
<dbReference type="GO" id="GO:0006357">
    <property type="term" value="P:regulation of transcription by RNA polymerase II"/>
    <property type="evidence" value="ECO:0007669"/>
    <property type="project" value="TreeGrafter"/>
</dbReference>
<dbReference type="InterPro" id="IPR045183">
    <property type="entry name" value="Ebi-like"/>
</dbReference>
<dbReference type="STRING" id="36166.T1GEZ1"/>
<dbReference type="EnsemblMetazoa" id="MESCA001918-RA">
    <property type="protein sequence ID" value="MESCA001918-PA"/>
    <property type="gene ID" value="MESCA001918"/>
</dbReference>
<dbReference type="InterPro" id="IPR019775">
    <property type="entry name" value="WD40_repeat_CS"/>
</dbReference>
<evidence type="ECO:0000256" key="5">
    <source>
        <dbReference type="ARBA" id="ARBA00025741"/>
    </source>
</evidence>
<dbReference type="InterPro" id="IPR015943">
    <property type="entry name" value="WD40/YVTN_repeat-like_dom_sf"/>
</dbReference>
<evidence type="ECO:0000256" key="7">
    <source>
        <dbReference type="SAM" id="MobiDB-lite"/>
    </source>
</evidence>
<evidence type="ECO:0000256" key="4">
    <source>
        <dbReference type="ARBA" id="ARBA00023242"/>
    </source>
</evidence>
<dbReference type="Gene3D" id="1.20.960.30">
    <property type="match status" value="1"/>
</dbReference>
<proteinExistence type="inferred from homology"/>
<dbReference type="AlphaFoldDB" id="T1GEZ1"/>
<keyword evidence="9" id="KW-1185">Reference proteome</keyword>
<evidence type="ECO:0000256" key="3">
    <source>
        <dbReference type="ARBA" id="ARBA00022737"/>
    </source>
</evidence>
<dbReference type="PROSITE" id="PS50294">
    <property type="entry name" value="WD_REPEATS_REGION"/>
    <property type="match status" value="1"/>
</dbReference>
<organism evidence="8 9">
    <name type="scientific">Megaselia scalaris</name>
    <name type="common">Humpbacked fly</name>
    <name type="synonym">Phora scalaris</name>
    <dbReference type="NCBI Taxonomy" id="36166"/>
    <lineage>
        <taxon>Eukaryota</taxon>
        <taxon>Metazoa</taxon>
        <taxon>Ecdysozoa</taxon>
        <taxon>Arthropoda</taxon>
        <taxon>Hexapoda</taxon>
        <taxon>Insecta</taxon>
        <taxon>Pterygota</taxon>
        <taxon>Neoptera</taxon>
        <taxon>Endopterygota</taxon>
        <taxon>Diptera</taxon>
        <taxon>Brachycera</taxon>
        <taxon>Muscomorpha</taxon>
        <taxon>Platypezoidea</taxon>
        <taxon>Phoridae</taxon>
        <taxon>Megaseliini</taxon>
        <taxon>Megaselia</taxon>
    </lineage>
</organism>
<dbReference type="Gene3D" id="2.130.10.10">
    <property type="entry name" value="YVTN repeat-like/Quinoprotein amine dehydrogenase"/>
    <property type="match status" value="1"/>
</dbReference>
<dbReference type="Proteomes" id="UP000015102">
    <property type="component" value="Unassembled WGS sequence"/>
</dbReference>
<dbReference type="EMBL" id="CAQQ02193875">
    <property type="status" value="NOT_ANNOTATED_CDS"/>
    <property type="molecule type" value="Genomic_DNA"/>
</dbReference>
<dbReference type="GO" id="GO:0003714">
    <property type="term" value="F:transcription corepressor activity"/>
    <property type="evidence" value="ECO:0007669"/>
    <property type="project" value="InterPro"/>
</dbReference>
<dbReference type="InterPro" id="IPR001680">
    <property type="entry name" value="WD40_rpt"/>
</dbReference>
<accession>T1GEZ1</accession>
<name>T1GEZ1_MEGSC</name>
<feature type="region of interest" description="Disordered" evidence="7">
    <location>
        <begin position="99"/>
        <end position="168"/>
    </location>
</feature>
<feature type="compositionally biased region" description="Low complexity" evidence="7">
    <location>
        <begin position="111"/>
        <end position="126"/>
    </location>
</feature>
<dbReference type="PROSITE" id="PS50082">
    <property type="entry name" value="WD_REPEATS_2"/>
    <property type="match status" value="1"/>
</dbReference>
<keyword evidence="2 6" id="KW-0853">WD repeat</keyword>
<evidence type="ECO:0000256" key="6">
    <source>
        <dbReference type="PROSITE-ProRule" id="PRU00221"/>
    </source>
</evidence>
<dbReference type="HOGENOM" id="CLU_007609_0_0_1"/>